<feature type="region of interest" description="Disordered" evidence="1">
    <location>
        <begin position="1"/>
        <end position="26"/>
    </location>
</feature>
<feature type="non-terminal residue" evidence="2">
    <location>
        <position position="1"/>
    </location>
</feature>
<gene>
    <name evidence="2" type="ORF">N5K24_20870</name>
</gene>
<protein>
    <submittedName>
        <fullName evidence="2">Uncharacterized protein</fullName>
    </submittedName>
</protein>
<accession>A0AA42WFY1</accession>
<evidence type="ECO:0000313" key="3">
    <source>
        <dbReference type="Proteomes" id="UP001161276"/>
    </source>
</evidence>
<dbReference type="EMBL" id="JAOCKG010000009">
    <property type="protein sequence ID" value="MDH2052869.1"/>
    <property type="molecule type" value="Genomic_DNA"/>
</dbReference>
<proteinExistence type="predicted"/>
<organism evidence="2 3">
    <name type="scientific">Achromobacter marplatensis</name>
    <dbReference type="NCBI Taxonomy" id="470868"/>
    <lineage>
        <taxon>Bacteria</taxon>
        <taxon>Pseudomonadati</taxon>
        <taxon>Pseudomonadota</taxon>
        <taxon>Betaproteobacteria</taxon>
        <taxon>Burkholderiales</taxon>
        <taxon>Alcaligenaceae</taxon>
        <taxon>Achromobacter</taxon>
    </lineage>
</organism>
<name>A0AA42WFY1_9BURK</name>
<reference evidence="2" key="1">
    <citation type="submission" date="2022-09" db="EMBL/GenBank/DDBJ databases">
        <title>Intensive care unit water sources are persistently colonized with multi-drug resistant bacteria and are the site of extensive horizontal gene transfer of antibiotic resistance genes.</title>
        <authorList>
            <person name="Diorio-Toth L."/>
        </authorList>
    </citation>
    <scope>NUCLEOTIDE SEQUENCE</scope>
    <source>
        <strain evidence="2">GD03676</strain>
    </source>
</reference>
<comment type="caution">
    <text evidence="2">The sequence shown here is derived from an EMBL/GenBank/DDBJ whole genome shotgun (WGS) entry which is preliminary data.</text>
</comment>
<sequence>EPKEEPSLKDSPRPPEGASGRGRKKNPVSFKTFVDACQASGEKVIGDYQPVLDYCEQAKLPAEFVNLCWAEFKRRHLPGGTAEGKRYTDWRRAFLNCVQGNWYGIWFADKATGAFALTTKGVQAENVVKGAEQ</sequence>
<feature type="compositionally biased region" description="Basic and acidic residues" evidence="1">
    <location>
        <begin position="1"/>
        <end position="13"/>
    </location>
</feature>
<evidence type="ECO:0000256" key="1">
    <source>
        <dbReference type="SAM" id="MobiDB-lite"/>
    </source>
</evidence>
<dbReference type="AlphaFoldDB" id="A0AA42WFY1"/>
<evidence type="ECO:0000313" key="2">
    <source>
        <dbReference type="EMBL" id="MDH2052869.1"/>
    </source>
</evidence>
<dbReference type="Proteomes" id="UP001161276">
    <property type="component" value="Unassembled WGS sequence"/>
</dbReference>
<dbReference type="RefSeq" id="WP_280028366.1">
    <property type="nucleotide sequence ID" value="NZ_JAOCKG010000009.1"/>
</dbReference>